<name>A0A0F9JBQ5_9ZZZZ</name>
<keyword evidence="4" id="KW-0560">Oxidoreductase</keyword>
<evidence type="ECO:0000256" key="7">
    <source>
        <dbReference type="SAM" id="Phobius"/>
    </source>
</evidence>
<dbReference type="GO" id="GO:0050479">
    <property type="term" value="F:glyceryl-ether monooxygenase activity"/>
    <property type="evidence" value="ECO:0007669"/>
    <property type="project" value="TreeGrafter"/>
</dbReference>
<feature type="transmembrane region" description="Helical" evidence="7">
    <location>
        <begin position="235"/>
        <end position="255"/>
    </location>
</feature>
<evidence type="ECO:0000313" key="9">
    <source>
        <dbReference type="EMBL" id="KKM58392.1"/>
    </source>
</evidence>
<evidence type="ECO:0000256" key="4">
    <source>
        <dbReference type="ARBA" id="ARBA00023002"/>
    </source>
</evidence>
<keyword evidence="2 7" id="KW-0812">Transmembrane</keyword>
<evidence type="ECO:0000256" key="6">
    <source>
        <dbReference type="ARBA" id="ARBA00023136"/>
    </source>
</evidence>
<feature type="domain" description="Fatty acid hydroxylase" evidence="8">
    <location>
        <begin position="178"/>
        <end position="314"/>
    </location>
</feature>
<dbReference type="InterPro" id="IPR006694">
    <property type="entry name" value="Fatty_acid_hydroxylase"/>
</dbReference>
<dbReference type="GO" id="GO:0016020">
    <property type="term" value="C:membrane"/>
    <property type="evidence" value="ECO:0007669"/>
    <property type="project" value="GOC"/>
</dbReference>
<dbReference type="InterPro" id="IPR051689">
    <property type="entry name" value="Sterol_desaturase/TMEM195"/>
</dbReference>
<accession>A0A0F9JBQ5</accession>
<evidence type="ECO:0000256" key="3">
    <source>
        <dbReference type="ARBA" id="ARBA00022989"/>
    </source>
</evidence>
<dbReference type="PANTHER" id="PTHR21624">
    <property type="entry name" value="STEROL DESATURASE-RELATED PROTEIN"/>
    <property type="match status" value="1"/>
</dbReference>
<dbReference type="Pfam" id="PF04116">
    <property type="entry name" value="FA_hydroxylase"/>
    <property type="match status" value="1"/>
</dbReference>
<proteinExistence type="predicted"/>
<dbReference type="GO" id="GO:0005783">
    <property type="term" value="C:endoplasmic reticulum"/>
    <property type="evidence" value="ECO:0007669"/>
    <property type="project" value="TreeGrafter"/>
</dbReference>
<feature type="transmembrane region" description="Helical" evidence="7">
    <location>
        <begin position="135"/>
        <end position="159"/>
    </location>
</feature>
<keyword evidence="6 7" id="KW-0472">Membrane</keyword>
<dbReference type="AlphaFoldDB" id="A0A0F9JBQ5"/>
<sequence>MGGQGQFCPAVSTGRHNTGFKPANGLAVKQTPISCISSCITDGYFSGAWDGNFEQLDVLNDLAAAWLTKIRWPVCGITVLEEKTIALEYIINHEPAIRMAVFFGILIVMAAWELTAPRRRVEIPRLARWSNNLGLVVLDSLLVRLAFPVVAVGLAVVATENDWGLLNQVPIPGWIATILAVLALDLAIYLQHVLFHAVPGLWRLHRVHHADLEFDVTTGVRFHPLEILISMAIKLLLILALGPPAIAVLIFEVLLNGKSLFNHSNVRLPSRLDALLRLIIVTPDMHRVHHSILPSETNSNFGFNLPWWDRLLGTYLAQPSAGHVGMTIGIEQFRTKRNLWIDRLLLQPFRGPASGYPLNSTDQKPEDDR</sequence>
<dbReference type="GO" id="GO:0005506">
    <property type="term" value="F:iron ion binding"/>
    <property type="evidence" value="ECO:0007669"/>
    <property type="project" value="InterPro"/>
</dbReference>
<reference evidence="9" key="1">
    <citation type="journal article" date="2015" name="Nature">
        <title>Complex archaea that bridge the gap between prokaryotes and eukaryotes.</title>
        <authorList>
            <person name="Spang A."/>
            <person name="Saw J.H."/>
            <person name="Jorgensen S.L."/>
            <person name="Zaremba-Niedzwiedzka K."/>
            <person name="Martijn J."/>
            <person name="Lind A.E."/>
            <person name="van Eijk R."/>
            <person name="Schleper C."/>
            <person name="Guy L."/>
            <person name="Ettema T.J."/>
        </authorList>
    </citation>
    <scope>NUCLEOTIDE SEQUENCE</scope>
</reference>
<feature type="transmembrane region" description="Helical" evidence="7">
    <location>
        <begin position="171"/>
        <end position="190"/>
    </location>
</feature>
<evidence type="ECO:0000256" key="1">
    <source>
        <dbReference type="ARBA" id="ARBA00004127"/>
    </source>
</evidence>
<protein>
    <recommendedName>
        <fullName evidence="8">Fatty acid hydroxylase domain-containing protein</fullName>
    </recommendedName>
</protein>
<comment type="subcellular location">
    <subcellularLocation>
        <location evidence="1">Endomembrane system</location>
        <topology evidence="1">Multi-pass membrane protein</topology>
    </subcellularLocation>
</comment>
<evidence type="ECO:0000256" key="5">
    <source>
        <dbReference type="ARBA" id="ARBA00023098"/>
    </source>
</evidence>
<dbReference type="PANTHER" id="PTHR21624:SF1">
    <property type="entry name" value="ALKYLGLYCEROL MONOOXYGENASE"/>
    <property type="match status" value="1"/>
</dbReference>
<comment type="caution">
    <text evidence="9">The sequence shown here is derived from an EMBL/GenBank/DDBJ whole genome shotgun (WGS) entry which is preliminary data.</text>
</comment>
<organism evidence="9">
    <name type="scientific">marine sediment metagenome</name>
    <dbReference type="NCBI Taxonomy" id="412755"/>
    <lineage>
        <taxon>unclassified sequences</taxon>
        <taxon>metagenomes</taxon>
        <taxon>ecological metagenomes</taxon>
    </lineage>
</organism>
<evidence type="ECO:0000256" key="2">
    <source>
        <dbReference type="ARBA" id="ARBA00022692"/>
    </source>
</evidence>
<keyword evidence="3 7" id="KW-1133">Transmembrane helix</keyword>
<feature type="transmembrane region" description="Helical" evidence="7">
    <location>
        <begin position="96"/>
        <end position="114"/>
    </location>
</feature>
<dbReference type="GO" id="GO:0006643">
    <property type="term" value="P:membrane lipid metabolic process"/>
    <property type="evidence" value="ECO:0007669"/>
    <property type="project" value="TreeGrafter"/>
</dbReference>
<keyword evidence="5" id="KW-0443">Lipid metabolism</keyword>
<dbReference type="EMBL" id="LAZR01011823">
    <property type="protein sequence ID" value="KKM58392.1"/>
    <property type="molecule type" value="Genomic_DNA"/>
</dbReference>
<gene>
    <name evidence="9" type="ORF">LCGC14_1549450</name>
</gene>
<evidence type="ECO:0000259" key="8">
    <source>
        <dbReference type="Pfam" id="PF04116"/>
    </source>
</evidence>
<dbReference type="GO" id="GO:0008610">
    <property type="term" value="P:lipid biosynthetic process"/>
    <property type="evidence" value="ECO:0007669"/>
    <property type="project" value="InterPro"/>
</dbReference>